<dbReference type="EMBL" id="JBFOLJ010000010">
    <property type="protein sequence ID" value="KAL2502062.1"/>
    <property type="molecule type" value="Genomic_DNA"/>
</dbReference>
<comment type="caution">
    <text evidence="4">The sequence shown here is derived from an EMBL/GenBank/DDBJ whole genome shotgun (WGS) entry which is preliminary data.</text>
</comment>
<feature type="compositionally biased region" description="Basic and acidic residues" evidence="2">
    <location>
        <begin position="1197"/>
        <end position="1206"/>
    </location>
</feature>
<feature type="compositionally biased region" description="Low complexity" evidence="2">
    <location>
        <begin position="1447"/>
        <end position="1464"/>
    </location>
</feature>
<feature type="region of interest" description="Disordered" evidence="2">
    <location>
        <begin position="954"/>
        <end position="998"/>
    </location>
</feature>
<keyword evidence="3" id="KW-0812">Transmembrane</keyword>
<gene>
    <name evidence="4" type="ORF">Fot_35910</name>
</gene>
<feature type="compositionally biased region" description="Polar residues" evidence="2">
    <location>
        <begin position="1209"/>
        <end position="1218"/>
    </location>
</feature>
<feature type="compositionally biased region" description="Polar residues" evidence="2">
    <location>
        <begin position="824"/>
        <end position="837"/>
    </location>
</feature>
<feature type="region of interest" description="Disordered" evidence="2">
    <location>
        <begin position="807"/>
        <end position="842"/>
    </location>
</feature>
<keyword evidence="5" id="KW-1185">Reference proteome</keyword>
<feature type="transmembrane region" description="Helical" evidence="3">
    <location>
        <begin position="50"/>
        <end position="77"/>
    </location>
</feature>
<feature type="compositionally biased region" description="Acidic residues" evidence="2">
    <location>
        <begin position="360"/>
        <end position="383"/>
    </location>
</feature>
<protein>
    <submittedName>
        <fullName evidence="4">Uncharacterized protein</fullName>
    </submittedName>
</protein>
<feature type="region of interest" description="Disordered" evidence="2">
    <location>
        <begin position="1183"/>
        <end position="1218"/>
    </location>
</feature>
<feature type="region of interest" description="Disordered" evidence="2">
    <location>
        <begin position="864"/>
        <end position="890"/>
    </location>
</feature>
<dbReference type="PANTHER" id="PTHR33870:SF4">
    <property type="entry name" value="CARDIOMYOPATHY-ASSOCIATED PROTEIN"/>
    <property type="match status" value="1"/>
</dbReference>
<feature type="coiled-coil region" evidence="1">
    <location>
        <begin position="1139"/>
        <end position="1166"/>
    </location>
</feature>
<reference evidence="5" key="1">
    <citation type="submission" date="2024-07" db="EMBL/GenBank/DDBJ databases">
        <title>Two chromosome-level genome assemblies of Korean endemic species Abeliophyllum distichum and Forsythia ovata (Oleaceae).</title>
        <authorList>
            <person name="Jang H."/>
        </authorList>
    </citation>
    <scope>NUCLEOTIDE SEQUENCE [LARGE SCALE GENOMIC DNA]</scope>
</reference>
<feature type="region of interest" description="Disordered" evidence="2">
    <location>
        <begin position="331"/>
        <end position="383"/>
    </location>
</feature>
<keyword evidence="3" id="KW-0472">Membrane</keyword>
<evidence type="ECO:0000256" key="1">
    <source>
        <dbReference type="SAM" id="Coils"/>
    </source>
</evidence>
<feature type="region of interest" description="Disordered" evidence="2">
    <location>
        <begin position="272"/>
        <end position="314"/>
    </location>
</feature>
<feature type="transmembrane region" description="Helical" evidence="3">
    <location>
        <begin position="84"/>
        <end position="108"/>
    </location>
</feature>
<feature type="compositionally biased region" description="Low complexity" evidence="2">
    <location>
        <begin position="704"/>
        <end position="714"/>
    </location>
</feature>
<organism evidence="4 5">
    <name type="scientific">Forsythia ovata</name>
    <dbReference type="NCBI Taxonomy" id="205694"/>
    <lineage>
        <taxon>Eukaryota</taxon>
        <taxon>Viridiplantae</taxon>
        <taxon>Streptophyta</taxon>
        <taxon>Embryophyta</taxon>
        <taxon>Tracheophyta</taxon>
        <taxon>Spermatophyta</taxon>
        <taxon>Magnoliopsida</taxon>
        <taxon>eudicotyledons</taxon>
        <taxon>Gunneridae</taxon>
        <taxon>Pentapetalae</taxon>
        <taxon>asterids</taxon>
        <taxon>lamiids</taxon>
        <taxon>Lamiales</taxon>
        <taxon>Oleaceae</taxon>
        <taxon>Forsythieae</taxon>
        <taxon>Forsythia</taxon>
    </lineage>
</organism>
<accession>A0ABD1SMY1</accession>
<feature type="compositionally biased region" description="Acidic residues" evidence="2">
    <location>
        <begin position="281"/>
        <end position="298"/>
    </location>
</feature>
<feature type="region of interest" description="Disordered" evidence="2">
    <location>
        <begin position="1354"/>
        <end position="1464"/>
    </location>
</feature>
<evidence type="ECO:0000313" key="4">
    <source>
        <dbReference type="EMBL" id="KAL2502062.1"/>
    </source>
</evidence>
<dbReference type="PANTHER" id="PTHR33870">
    <property type="entry name" value="CARDIOMYOPATHY-ASSOCIATED PROTEIN"/>
    <property type="match status" value="1"/>
</dbReference>
<sequence length="1464" mass="162463">MWPDLMGNFIGLFLNHVNVKDMEGNFTKGGNKRNHYIGFLEIGVKMKNGLIYTISGCLRSVCNHPFLVGVLGFLILLYRSTPSVFSLLVYASPVLVCTAILLGILLSFGELNLPDVEIEEKTTHETVSLKTGVSGDTTVVERIESYSVERYSENGRNVVKQTIEESITVAGKISEIDRENSLDDPTPSIEVSSLETELENGITVGENRELDVLRDEQKSEVHEVTLGNGEVMQNQYSSIREEKDEYLELDDGKSEADSFDSKRVYVDLLDSPPRTTWKGIEEEEEEEEEEETEEDEGIDSGSGGDESSSPDASMTDIIPMLDELHPLLDVDAPQPVQSSHDGSDAASECSLKSSTSSHELDDEIDNPMNLEVEDDDNQDVEDEEEIQELLKSAITWTEEDQKNLMDLGSSEIERNQQLEKLLARRRARKNMSMLLEKDMIDFESSDLAFNIAAISTTRQNPFDLPRDSHDNLRLPPVPGSAPSALLPGRNPFDIPYNSTEDKPNLRGDGFQEDFMTFQSSEPFFQRVETFNVEPSFFAANRHDRQDINLRPYFVPEQAVSEESSYSQFQGKSNELRNSKASFILETESIDSAEDLEDAKLAEVHISQEENTSLAPVLISTMEEVIDTNLHQEPESISKMEQVPENVGHRSQSSEEVSLELGQVKKRYVEVQLGDAQIHYEEGSVAQVQEMEFESKAEAGEQRYSRGSSSSSLSEVSEKVFTETAGEGSSVLDERRDVVAEEPGISTRPSLESTDLTITRELVDDPHKEPVYDSSPPEVRKNLSSSSMSSDMLDMDFLPVLVKQTVPLIRRDSEESDQELEEDSPNTIEMPTESSNLHPVNENDWGPKFVTHIRECDNVISDTSGVVQRSDSAGASVEENPTYQHDSYQQTESQVSSASCDADNHVMTHVVGDHTGESLSKFSEDQNLDRPDYDKHSLVSDANLDEVVYHENEKPISANYPDGKALSHSDNDLASSNKSVNEQPFNHHSEVQDASNIPIESKEEVRTMDNLNIPEVPEFDHEVSPSINYPSSPEFISIPSNDSETTAPPGLLYSEKCTGGEATSSRVDVQTIIEDADEIKEIDEGILSELDSIGDFNVSERGSSSNELEKLVDCGRESLYLAHKTGNTSTREVNSSEVKETEHAMDLEKLKEEIDIHEEAMESFSELQTYAKNAIQLTDLSERELSGSDVQKSLDPLTSKDELHPEENETTPADSMVDQNLNLEELNSGMPEVDAKSVEDIDSDFEKTELTSVETEIIDKKIEKPVVVEPTQAELFLEETIAEHSEGEILHRNSSQAETVIDAPVLEVSSIEDVTLDHMQVHNGSVEIRTISDSIDNVLHVVDLREIQRTTSELHLEESIPSEFNGSVPNQSEEGNMEKQLGPKSEDGSAEVGAHEAGSSKDVESGLNEPVVQEMKTVAAEIPDHEVEIPKDSSSTTSVKGKRRISEKSSSSSSSRSSSSDSGSE</sequence>
<feature type="region of interest" description="Disordered" evidence="2">
    <location>
        <begin position="696"/>
        <end position="716"/>
    </location>
</feature>
<feature type="compositionally biased region" description="Basic and acidic residues" evidence="2">
    <location>
        <begin position="1421"/>
        <end position="1430"/>
    </location>
</feature>
<feature type="region of interest" description="Disordered" evidence="2">
    <location>
        <begin position="761"/>
        <end position="789"/>
    </location>
</feature>
<dbReference type="Proteomes" id="UP001604277">
    <property type="component" value="Unassembled WGS sequence"/>
</dbReference>
<feature type="compositionally biased region" description="Basic and acidic residues" evidence="2">
    <location>
        <begin position="761"/>
        <end position="770"/>
    </location>
</feature>
<feature type="compositionally biased region" description="Acidic residues" evidence="2">
    <location>
        <begin position="813"/>
        <end position="823"/>
    </location>
</feature>
<feature type="compositionally biased region" description="Polar residues" evidence="2">
    <location>
        <begin position="971"/>
        <end position="983"/>
    </location>
</feature>
<proteinExistence type="predicted"/>
<feature type="compositionally biased region" description="Polar residues" evidence="2">
    <location>
        <begin position="1361"/>
        <end position="1373"/>
    </location>
</feature>
<evidence type="ECO:0000256" key="3">
    <source>
        <dbReference type="SAM" id="Phobius"/>
    </source>
</evidence>
<evidence type="ECO:0000256" key="2">
    <source>
        <dbReference type="SAM" id="MobiDB-lite"/>
    </source>
</evidence>
<evidence type="ECO:0000313" key="5">
    <source>
        <dbReference type="Proteomes" id="UP001604277"/>
    </source>
</evidence>
<keyword evidence="3" id="KW-1133">Transmembrane helix</keyword>
<keyword evidence="1" id="KW-0175">Coiled coil</keyword>
<name>A0ABD1SMY1_9LAMI</name>